<protein>
    <recommendedName>
        <fullName evidence="3">G8 domain-containing protein</fullName>
    </recommendedName>
</protein>
<feature type="domain" description="G8" evidence="3">
    <location>
        <begin position="45"/>
        <end position="146"/>
    </location>
</feature>
<dbReference type="EMBL" id="CAJJDO010000107">
    <property type="protein sequence ID" value="CAD8194846.1"/>
    <property type="molecule type" value="Genomic_DNA"/>
</dbReference>
<keyword evidence="5" id="KW-1185">Reference proteome</keyword>
<dbReference type="InterPro" id="IPR019316">
    <property type="entry name" value="G8_domain"/>
</dbReference>
<evidence type="ECO:0000256" key="1">
    <source>
        <dbReference type="ARBA" id="ARBA00022729"/>
    </source>
</evidence>
<dbReference type="OrthoDB" id="190675at2759"/>
<reference evidence="4" key="1">
    <citation type="submission" date="2021-01" db="EMBL/GenBank/DDBJ databases">
        <authorList>
            <consortium name="Genoscope - CEA"/>
            <person name="William W."/>
        </authorList>
    </citation>
    <scope>NUCLEOTIDE SEQUENCE</scope>
</reference>
<dbReference type="PANTHER" id="PTHR46769:SF2">
    <property type="entry name" value="FIBROCYSTIN-L ISOFORM 2 PRECURSOR-RELATED"/>
    <property type="match status" value="1"/>
</dbReference>
<keyword evidence="1" id="KW-0732">Signal</keyword>
<dbReference type="PANTHER" id="PTHR46769">
    <property type="entry name" value="POLYCYSTIC KIDNEY AND HEPATIC DISEASE 1 (AUTOSOMAL RECESSIVE)-LIKE 1"/>
    <property type="match status" value="1"/>
</dbReference>
<dbReference type="InterPro" id="IPR052387">
    <property type="entry name" value="Fibrocystin"/>
</dbReference>
<dbReference type="InterPro" id="IPR055401">
    <property type="entry name" value="CEMIP_beta-hel_dom"/>
</dbReference>
<evidence type="ECO:0000313" key="5">
    <source>
        <dbReference type="Proteomes" id="UP000689195"/>
    </source>
</evidence>
<keyword evidence="2" id="KW-0325">Glycoprotein</keyword>
<evidence type="ECO:0000256" key="2">
    <source>
        <dbReference type="ARBA" id="ARBA00023180"/>
    </source>
</evidence>
<evidence type="ECO:0000313" key="4">
    <source>
        <dbReference type="EMBL" id="CAD8194846.1"/>
    </source>
</evidence>
<proteinExistence type="predicted"/>
<sequence>MKQHLKLDLLMIVMFIKEGRQMCKIKKFSLCRGASGSKCEIADIDYRGGIKNDSDNETTYSNIFQVQVKGIQVFAENAYTSLDAQYLVINSGTFQIGTKAIPNQHNVKITIRGEERAKQYPNMGNKMIGCNQFKIDRTPSWTLLSQTTINDSTITVDEAVNQLDGDQIIITSSNQVQSKAEVRKILALYSGTIIMEFIFTFKENKMKALKQELKMQKKQIVVNKDIQIDSQLISIMMEQFQTHILETIPFKIQILVVQDLQSVSHLDVTYNICYNGVGHAIYIQNGNEMYKTFEHNLVAVVKSTWQLYQSDATASAFWITNSINIFFDNRVGGAEQYEFYLAFKSNPSGVASTSDVCLTCVPFLNFINNAAHSTGRIGLRIGTFISKVAQCVSHRNNALDDRFRANPSVQTTLSGLITWANAQIGVLADNLGNVLIENVLIASSKIAGYQQHKANFSAEDTTNRNFVIFDSQTNTGLIVPRANGFLANTVRFANFQGTSTLNELCSACKNYLVWVTGGKNTNIKGIKMINSASARIIHWNIFWDLDGTLTNLPTGTQIVGTTVGQVYRSCHLNTQVLKNLVLYSDSTILFKEKPLMFIKQKSQIPFKLHLSFRNSKSKYLQQL</sequence>
<dbReference type="Pfam" id="PF10162">
    <property type="entry name" value="G8"/>
    <property type="match status" value="1"/>
</dbReference>
<comment type="caution">
    <text evidence="4">The sequence shown here is derived from an EMBL/GenBank/DDBJ whole genome shotgun (WGS) entry which is preliminary data.</text>
</comment>
<dbReference type="Pfam" id="PF24606">
    <property type="entry name" value="CEMIP_beta-hel"/>
    <property type="match status" value="1"/>
</dbReference>
<dbReference type="SMART" id="SM01225">
    <property type="entry name" value="G8"/>
    <property type="match status" value="1"/>
</dbReference>
<name>A0A8S1X7K9_9CILI</name>
<organism evidence="4 5">
    <name type="scientific">Paramecium pentaurelia</name>
    <dbReference type="NCBI Taxonomy" id="43138"/>
    <lineage>
        <taxon>Eukaryota</taxon>
        <taxon>Sar</taxon>
        <taxon>Alveolata</taxon>
        <taxon>Ciliophora</taxon>
        <taxon>Intramacronucleata</taxon>
        <taxon>Oligohymenophorea</taxon>
        <taxon>Peniculida</taxon>
        <taxon>Parameciidae</taxon>
        <taxon>Paramecium</taxon>
    </lineage>
</organism>
<evidence type="ECO:0000259" key="3">
    <source>
        <dbReference type="SMART" id="SM01225"/>
    </source>
</evidence>
<accession>A0A8S1X7K9</accession>
<dbReference type="Proteomes" id="UP000689195">
    <property type="component" value="Unassembled WGS sequence"/>
</dbReference>
<dbReference type="AlphaFoldDB" id="A0A8S1X7K9"/>
<gene>
    <name evidence="4" type="ORF">PPENT_87.1.T1070193</name>
</gene>